<gene>
    <name evidence="3" type="ordered locus">Calag_0355</name>
</gene>
<dbReference type="Gene3D" id="3.40.50.300">
    <property type="entry name" value="P-loop containing nucleotide triphosphate hydrolases"/>
    <property type="match status" value="1"/>
</dbReference>
<evidence type="ECO:0000259" key="2">
    <source>
        <dbReference type="PROSITE" id="PS51710"/>
    </source>
</evidence>
<keyword evidence="1" id="KW-0547">Nucleotide-binding</keyword>
<dbReference type="Proteomes" id="UP000010469">
    <property type="component" value="Chromosome"/>
</dbReference>
<dbReference type="PRINTS" id="PR00326">
    <property type="entry name" value="GTP1OBG"/>
</dbReference>
<name>L0A8I3_CALLD</name>
<dbReference type="GO" id="GO:0005525">
    <property type="term" value="F:GTP binding"/>
    <property type="evidence" value="ECO:0007669"/>
    <property type="project" value="InterPro"/>
</dbReference>
<dbReference type="HOGENOM" id="CLU_011784_0_0_2"/>
<dbReference type="eggNOG" id="arCOG00352">
    <property type="taxonomic scope" value="Archaea"/>
</dbReference>
<dbReference type="Gene3D" id="1.20.120.1190">
    <property type="match status" value="1"/>
</dbReference>
<keyword evidence="4" id="KW-1185">Reference proteome</keyword>
<dbReference type="RefSeq" id="WP_015232029.1">
    <property type="nucleotide sequence ID" value="NC_019791.1"/>
</dbReference>
<dbReference type="NCBIfam" id="TIGR00231">
    <property type="entry name" value="small_GTP"/>
    <property type="match status" value="1"/>
</dbReference>
<dbReference type="FunCoup" id="L0A8I3">
    <property type="interactions" value="138"/>
</dbReference>
<feature type="domain" description="OBG-type G" evidence="2">
    <location>
        <begin position="164"/>
        <end position="337"/>
    </location>
</feature>
<dbReference type="EMBL" id="CP003378">
    <property type="protein sequence ID" value="AFZ70131.1"/>
    <property type="molecule type" value="Genomic_DNA"/>
</dbReference>
<protein>
    <submittedName>
        <fullName evidence="3">Small GTP-binding protein domain protein</fullName>
    </submittedName>
</protein>
<dbReference type="InterPro" id="IPR027417">
    <property type="entry name" value="P-loop_NTPase"/>
</dbReference>
<dbReference type="Pfam" id="PF17835">
    <property type="entry name" value="NOG1_N"/>
    <property type="match status" value="1"/>
</dbReference>
<dbReference type="OrthoDB" id="147673at2157"/>
<organism evidence="3 4">
    <name type="scientific">Caldisphaera lagunensis (strain DSM 15908 / JCM 11604 / ANMR 0165 / IC-154)</name>
    <dbReference type="NCBI Taxonomy" id="1056495"/>
    <lineage>
        <taxon>Archaea</taxon>
        <taxon>Thermoproteota</taxon>
        <taxon>Thermoprotei</taxon>
        <taxon>Acidilobales</taxon>
        <taxon>Caldisphaeraceae</taxon>
        <taxon>Caldisphaera</taxon>
    </lineage>
</organism>
<dbReference type="InterPro" id="IPR006073">
    <property type="entry name" value="GTP-bd"/>
</dbReference>
<proteinExistence type="predicted"/>
<dbReference type="InterPro" id="IPR041623">
    <property type="entry name" value="NOG1_N"/>
</dbReference>
<dbReference type="PANTHER" id="PTHR45759">
    <property type="entry name" value="NUCLEOLAR GTP-BINDING PROTEIN 1"/>
    <property type="match status" value="1"/>
</dbReference>
<dbReference type="InParanoid" id="L0A8I3"/>
<dbReference type="PROSITE" id="PS51710">
    <property type="entry name" value="G_OBG"/>
    <property type="match status" value="1"/>
</dbReference>
<evidence type="ECO:0000256" key="1">
    <source>
        <dbReference type="ARBA" id="ARBA00022741"/>
    </source>
</evidence>
<sequence>MKETIMDPAEIVKEIQIPLYDEIMEKIKSRYSKKGGKQYEKEIKSIELIYNIINSKTESIVELEKMLKKLHNFYWGLIEANYDKKKIFESIECIKKSRFFVRKFWVDYRNKILASDTPKEMRMLSREARGRMISSIKKCSKSLEYLRNLVITIMSFPGLDPSRKTLIIAGPPNAGKSTIVSSITNANTKVASYPFTTKEIIIGHLEYDKNNVIQIVDTPGLLDRSINEMNEIEKKAISALTHLDGIIIFILDPSKDAYMPLEEQFNIINNIKKLIINKKIILIINKIDLLNDNELKALDHLLNEYLEKLNIKEFYKISALDKKILLNTINNIVKSSLLVS</sequence>
<dbReference type="GeneID" id="14211615"/>
<reference evidence="4" key="1">
    <citation type="submission" date="2012-03" db="EMBL/GenBank/DDBJ databases">
        <title>Complete genome of Caldisphaera lagunensis DSM 15908.</title>
        <authorList>
            <person name="Lucas S."/>
            <person name="Copeland A."/>
            <person name="Lapidus A."/>
            <person name="Glavina del Rio T."/>
            <person name="Dalin E."/>
            <person name="Tice H."/>
            <person name="Bruce D."/>
            <person name="Goodwin L."/>
            <person name="Pitluck S."/>
            <person name="Peters L."/>
            <person name="Mikhailova N."/>
            <person name="Teshima H."/>
            <person name="Kyrpides N."/>
            <person name="Mavromatis K."/>
            <person name="Ivanova N."/>
            <person name="Brettin T."/>
            <person name="Detter J.C."/>
            <person name="Han C."/>
            <person name="Larimer F."/>
            <person name="Land M."/>
            <person name="Hauser L."/>
            <person name="Markowitz V."/>
            <person name="Cheng J.-F."/>
            <person name="Hugenholtz P."/>
            <person name="Woyke T."/>
            <person name="Wu D."/>
            <person name="Spring S."/>
            <person name="Schroeder M."/>
            <person name="Brambilla E."/>
            <person name="Klenk H.-P."/>
            <person name="Eisen J.A."/>
        </authorList>
    </citation>
    <scope>NUCLEOTIDE SEQUENCE [LARGE SCALE GENOMIC DNA]</scope>
    <source>
        <strain evidence="4">DSM 15908 / JCM 11604 / IC-154</strain>
    </source>
</reference>
<dbReference type="KEGG" id="clg:Calag_0355"/>
<dbReference type="InterPro" id="IPR005225">
    <property type="entry name" value="Small_GTP-bd"/>
</dbReference>
<accession>L0A8I3</accession>
<dbReference type="AlphaFoldDB" id="L0A8I3"/>
<evidence type="ECO:0000313" key="3">
    <source>
        <dbReference type="EMBL" id="AFZ70131.1"/>
    </source>
</evidence>
<dbReference type="STRING" id="1056495.Calag_0355"/>
<dbReference type="Pfam" id="PF01926">
    <property type="entry name" value="MMR_HSR1"/>
    <property type="match status" value="1"/>
</dbReference>
<dbReference type="InterPro" id="IPR031167">
    <property type="entry name" value="G_OBG"/>
</dbReference>
<evidence type="ECO:0000313" key="4">
    <source>
        <dbReference type="Proteomes" id="UP000010469"/>
    </source>
</evidence>
<dbReference type="SUPFAM" id="SSF52540">
    <property type="entry name" value="P-loop containing nucleoside triphosphate hydrolases"/>
    <property type="match status" value="1"/>
</dbReference>